<evidence type="ECO:0000259" key="7">
    <source>
        <dbReference type="PROSITE" id="PS51462"/>
    </source>
</evidence>
<dbReference type="Proteomes" id="UP000183038">
    <property type="component" value="Unassembled WGS sequence"/>
</dbReference>
<evidence type="ECO:0000256" key="5">
    <source>
        <dbReference type="ARBA" id="ARBA00022842"/>
    </source>
</evidence>
<proteinExistence type="predicted"/>
<dbReference type="AlphaFoldDB" id="A0A1H4J4X4"/>
<dbReference type="PROSITE" id="PS51462">
    <property type="entry name" value="NUDIX"/>
    <property type="match status" value="1"/>
</dbReference>
<dbReference type="CDD" id="cd03426">
    <property type="entry name" value="NUDIX_CoAse_Nudt7"/>
    <property type="match status" value="1"/>
</dbReference>
<dbReference type="OrthoDB" id="9802805at2"/>
<dbReference type="PANTHER" id="PTHR12992">
    <property type="entry name" value="NUDIX HYDROLASE"/>
    <property type="match status" value="1"/>
</dbReference>
<dbReference type="Pfam" id="PF00293">
    <property type="entry name" value="NUDIX"/>
    <property type="match status" value="1"/>
</dbReference>
<evidence type="ECO:0000256" key="4">
    <source>
        <dbReference type="ARBA" id="ARBA00022801"/>
    </source>
</evidence>
<dbReference type="PANTHER" id="PTHR12992:SF11">
    <property type="entry name" value="MITOCHONDRIAL COENZYME A DIPHOSPHATASE NUDT8"/>
    <property type="match status" value="1"/>
</dbReference>
<name>A0A1H4J4X4_9FLAO</name>
<comment type="cofactor">
    <cofactor evidence="2">
        <name>Mg(2+)</name>
        <dbReference type="ChEBI" id="CHEBI:18420"/>
    </cofactor>
</comment>
<keyword evidence="6" id="KW-0464">Manganese</keyword>
<gene>
    <name evidence="8" type="ORF">SAMN05192540_0096</name>
</gene>
<evidence type="ECO:0000313" key="9">
    <source>
        <dbReference type="Proteomes" id="UP000183038"/>
    </source>
</evidence>
<keyword evidence="4" id="KW-0378">Hydrolase</keyword>
<evidence type="ECO:0000256" key="2">
    <source>
        <dbReference type="ARBA" id="ARBA00001946"/>
    </source>
</evidence>
<feature type="domain" description="Nudix hydrolase" evidence="7">
    <location>
        <begin position="46"/>
        <end position="182"/>
    </location>
</feature>
<evidence type="ECO:0000256" key="6">
    <source>
        <dbReference type="ARBA" id="ARBA00023211"/>
    </source>
</evidence>
<sequence length="213" mass="24151">MNFNFFEQQISKIKDLPLPGEASQYKMAPESRLEELQRINISQKNPRRAGVMALFYPTKNMGTNLLLILRKTYKGVHSNQVAFPGGKEEKSDDGLLTTALRETYEEVGVAPKDITVIKEISEIFIPPSNFMVQPYIGIYRNPKPFVKQDAEVELILEVPLSDFLDDTLVVSKKMTTSYAVDIEVPAFKLNGYIVWGATAMMMNEIKELLKQVL</sequence>
<dbReference type="GO" id="GO:0046872">
    <property type="term" value="F:metal ion binding"/>
    <property type="evidence" value="ECO:0007669"/>
    <property type="project" value="UniProtKB-KW"/>
</dbReference>
<keyword evidence="5" id="KW-0460">Magnesium</keyword>
<comment type="cofactor">
    <cofactor evidence="1">
        <name>Mn(2+)</name>
        <dbReference type="ChEBI" id="CHEBI:29035"/>
    </cofactor>
</comment>
<dbReference type="InterPro" id="IPR045121">
    <property type="entry name" value="CoAse"/>
</dbReference>
<keyword evidence="3" id="KW-0479">Metal-binding</keyword>
<dbReference type="InterPro" id="IPR015797">
    <property type="entry name" value="NUDIX_hydrolase-like_dom_sf"/>
</dbReference>
<reference evidence="8 9" key="1">
    <citation type="submission" date="2016-10" db="EMBL/GenBank/DDBJ databases">
        <authorList>
            <person name="de Groot N.N."/>
        </authorList>
    </citation>
    <scope>NUCLEOTIDE SEQUENCE [LARGE SCALE GENOMIC DNA]</scope>
    <source>
        <strain evidence="8 9">MAR_2009_71</strain>
    </source>
</reference>
<dbReference type="InterPro" id="IPR000086">
    <property type="entry name" value="NUDIX_hydrolase_dom"/>
</dbReference>
<evidence type="ECO:0000256" key="1">
    <source>
        <dbReference type="ARBA" id="ARBA00001936"/>
    </source>
</evidence>
<dbReference type="RefSeq" id="WP_074669697.1">
    <property type="nucleotide sequence ID" value="NZ_FNTB01000001.1"/>
</dbReference>
<dbReference type="EMBL" id="FNTB01000001">
    <property type="protein sequence ID" value="SEB40688.1"/>
    <property type="molecule type" value="Genomic_DNA"/>
</dbReference>
<dbReference type="Gene3D" id="3.90.79.10">
    <property type="entry name" value="Nucleoside Triphosphate Pyrophosphohydrolase"/>
    <property type="match status" value="1"/>
</dbReference>
<organism evidence="8 9">
    <name type="scientific">Maribacter dokdonensis</name>
    <dbReference type="NCBI Taxonomy" id="320912"/>
    <lineage>
        <taxon>Bacteria</taxon>
        <taxon>Pseudomonadati</taxon>
        <taxon>Bacteroidota</taxon>
        <taxon>Flavobacteriia</taxon>
        <taxon>Flavobacteriales</taxon>
        <taxon>Flavobacteriaceae</taxon>
        <taxon>Maribacter</taxon>
    </lineage>
</organism>
<evidence type="ECO:0000313" key="8">
    <source>
        <dbReference type="EMBL" id="SEB40688.1"/>
    </source>
</evidence>
<protein>
    <submittedName>
        <fullName evidence="8">NUDIX domain-containing protein</fullName>
    </submittedName>
</protein>
<evidence type="ECO:0000256" key="3">
    <source>
        <dbReference type="ARBA" id="ARBA00022723"/>
    </source>
</evidence>
<accession>A0A1H4J4X4</accession>
<dbReference type="SUPFAM" id="SSF55811">
    <property type="entry name" value="Nudix"/>
    <property type="match status" value="1"/>
</dbReference>
<dbReference type="GO" id="GO:0010945">
    <property type="term" value="F:coenzyme A diphosphatase activity"/>
    <property type="evidence" value="ECO:0007669"/>
    <property type="project" value="InterPro"/>
</dbReference>